<protein>
    <recommendedName>
        <fullName evidence="2">Transporter</fullName>
    </recommendedName>
</protein>
<proteinExistence type="predicted"/>
<sequence length="357" mass="40970">MREKKMFVWENSLSKGCSKILFLFIFFSLILSNSVGNKEAYGSDDFFHEHQHEDEIPSGVMEAHTHSQGEWMTTYRYMYMDMPEHYSGTKKQTVDQVHNSFMISPVNMTMEMHMLGLMYGVNDEFTAMLMVPYLIKDMEHRRRSDSKQFSTQSQGIGDVKLSGLYSLKKYMSQPIHLNVGVSFPTGSINRKYDTLAGADQPLPYPMQLGSGTVDFYPGITYLDHKNKWSWGSQAISTIRFGKNDQKYRLGNEYKMTSWIGYKWQDWINTSFRIKGNIWGNISGEDSRLNPTMVPTADSNRRGGERVDLFFGINLIGQKGILSEHRVDLEIGYPVYQNLDGPQLGVGIQGTLGWQKAW</sequence>
<dbReference type="EMBL" id="UOGJ01000065">
    <property type="protein sequence ID" value="VAX35568.1"/>
    <property type="molecule type" value="Genomic_DNA"/>
</dbReference>
<evidence type="ECO:0000313" key="1">
    <source>
        <dbReference type="EMBL" id="VAX35568.1"/>
    </source>
</evidence>
<reference evidence="1" key="1">
    <citation type="submission" date="2018-06" db="EMBL/GenBank/DDBJ databases">
        <authorList>
            <person name="Zhirakovskaya E."/>
        </authorList>
    </citation>
    <scope>NUCLEOTIDE SEQUENCE</scope>
</reference>
<dbReference type="Pfam" id="PF13557">
    <property type="entry name" value="Phenol_MetA_deg"/>
    <property type="match status" value="1"/>
</dbReference>
<organism evidence="1">
    <name type="scientific">hydrothermal vent metagenome</name>
    <dbReference type="NCBI Taxonomy" id="652676"/>
    <lineage>
        <taxon>unclassified sequences</taxon>
        <taxon>metagenomes</taxon>
        <taxon>ecological metagenomes</taxon>
    </lineage>
</organism>
<gene>
    <name evidence="1" type="ORF">MNBD_UNCLBAC01-658</name>
</gene>
<dbReference type="AlphaFoldDB" id="A0A3B1DHU2"/>
<dbReference type="InterPro" id="IPR025737">
    <property type="entry name" value="FApF"/>
</dbReference>
<name>A0A3B1DHU2_9ZZZZ</name>
<accession>A0A3B1DHU2</accession>
<evidence type="ECO:0008006" key="2">
    <source>
        <dbReference type="Google" id="ProtNLM"/>
    </source>
</evidence>